<organism evidence="5 6">
    <name type="scientific">Hansschlegelia plantiphila</name>
    <dbReference type="NCBI Taxonomy" id="374655"/>
    <lineage>
        <taxon>Bacteria</taxon>
        <taxon>Pseudomonadati</taxon>
        <taxon>Pseudomonadota</taxon>
        <taxon>Alphaproteobacteria</taxon>
        <taxon>Hyphomicrobiales</taxon>
        <taxon>Methylopilaceae</taxon>
        <taxon>Hansschlegelia</taxon>
    </lineage>
</organism>
<evidence type="ECO:0000256" key="2">
    <source>
        <dbReference type="SAM" id="Phobius"/>
    </source>
</evidence>
<dbReference type="Gene3D" id="3.40.50.410">
    <property type="entry name" value="von Willebrand factor, type A domain"/>
    <property type="match status" value="1"/>
</dbReference>
<dbReference type="EMBL" id="BSFI01000007">
    <property type="protein sequence ID" value="GLK67997.1"/>
    <property type="molecule type" value="Genomic_DNA"/>
</dbReference>
<protein>
    <recommendedName>
        <fullName evidence="4">VWFA domain-containing protein</fullName>
    </recommendedName>
</protein>
<feature type="signal peptide" evidence="3">
    <location>
        <begin position="1"/>
        <end position="24"/>
    </location>
</feature>
<sequence>MTRPDARTLALAAAFLLAIAAAFGPTTRAERPVYDLVAIVDITMSMNARDYVRDGRPQSRLDAVKERLVAAAARLPCGTRMGLGVFTERRSFMLLAPLDVCANFTAFTGAVSSITWRMAWEGDSRVSSGLFEAVQLARESHADLVFLTDGQEAPPLRADQPLTYDGKRGDVRGLLVGVGGDQLTPIPKYDDFGRETGFLSMTDVPQESRLGPPPADAESRPGYNPRNAPFGEMPGGEEHLTSVREPHLRELGGMTGLGYTRLGAPEALAEAIEANAVARRVPVRIDLSPIPAAAALLALSLVYGAPFAAGIRRRMRPHAT</sequence>
<feature type="region of interest" description="Disordered" evidence="1">
    <location>
        <begin position="202"/>
        <end position="232"/>
    </location>
</feature>
<dbReference type="Proteomes" id="UP001143372">
    <property type="component" value="Unassembled WGS sequence"/>
</dbReference>
<name>A0A9W6IZN7_9HYPH</name>
<dbReference type="InterPro" id="IPR002035">
    <property type="entry name" value="VWF_A"/>
</dbReference>
<dbReference type="Pfam" id="PF13519">
    <property type="entry name" value="VWA_2"/>
    <property type="match status" value="1"/>
</dbReference>
<keyword evidence="6" id="KW-1185">Reference proteome</keyword>
<dbReference type="InterPro" id="IPR036465">
    <property type="entry name" value="vWFA_dom_sf"/>
</dbReference>
<feature type="chain" id="PRO_5040815357" description="VWFA domain-containing protein" evidence="3">
    <location>
        <begin position="25"/>
        <end position="320"/>
    </location>
</feature>
<dbReference type="SMART" id="SM00327">
    <property type="entry name" value="VWA"/>
    <property type="match status" value="1"/>
</dbReference>
<evidence type="ECO:0000313" key="6">
    <source>
        <dbReference type="Proteomes" id="UP001143372"/>
    </source>
</evidence>
<keyword evidence="2" id="KW-1133">Transmembrane helix</keyword>
<evidence type="ECO:0000256" key="3">
    <source>
        <dbReference type="SAM" id="SignalP"/>
    </source>
</evidence>
<evidence type="ECO:0000256" key="1">
    <source>
        <dbReference type="SAM" id="MobiDB-lite"/>
    </source>
</evidence>
<reference evidence="5" key="2">
    <citation type="submission" date="2023-01" db="EMBL/GenBank/DDBJ databases">
        <authorList>
            <person name="Sun Q."/>
            <person name="Evtushenko L."/>
        </authorList>
    </citation>
    <scope>NUCLEOTIDE SEQUENCE</scope>
    <source>
        <strain evidence="5">VKM B-2347</strain>
    </source>
</reference>
<accession>A0A9W6IZN7</accession>
<gene>
    <name evidence="5" type="ORF">GCM10008179_16350</name>
</gene>
<feature type="transmembrane region" description="Helical" evidence="2">
    <location>
        <begin position="290"/>
        <end position="311"/>
    </location>
</feature>
<evidence type="ECO:0000313" key="5">
    <source>
        <dbReference type="EMBL" id="GLK67997.1"/>
    </source>
</evidence>
<evidence type="ECO:0000259" key="4">
    <source>
        <dbReference type="SMART" id="SM00327"/>
    </source>
</evidence>
<reference evidence="5" key="1">
    <citation type="journal article" date="2014" name="Int. J. Syst. Evol. Microbiol.">
        <title>Complete genome sequence of Corynebacterium casei LMG S-19264T (=DSM 44701T), isolated from a smear-ripened cheese.</title>
        <authorList>
            <consortium name="US DOE Joint Genome Institute (JGI-PGF)"/>
            <person name="Walter F."/>
            <person name="Albersmeier A."/>
            <person name="Kalinowski J."/>
            <person name="Ruckert C."/>
        </authorList>
    </citation>
    <scope>NUCLEOTIDE SEQUENCE</scope>
    <source>
        <strain evidence="5">VKM B-2347</strain>
    </source>
</reference>
<keyword evidence="2" id="KW-0472">Membrane</keyword>
<dbReference type="SUPFAM" id="SSF53300">
    <property type="entry name" value="vWA-like"/>
    <property type="match status" value="1"/>
</dbReference>
<dbReference type="CDD" id="cd00198">
    <property type="entry name" value="vWFA"/>
    <property type="match status" value="1"/>
</dbReference>
<dbReference type="RefSeq" id="WP_271168231.1">
    <property type="nucleotide sequence ID" value="NZ_BSFI01000007.1"/>
</dbReference>
<dbReference type="AlphaFoldDB" id="A0A9W6IZN7"/>
<comment type="caution">
    <text evidence="5">The sequence shown here is derived from an EMBL/GenBank/DDBJ whole genome shotgun (WGS) entry which is preliminary data.</text>
</comment>
<feature type="domain" description="VWFA" evidence="4">
    <location>
        <begin position="33"/>
        <end position="219"/>
    </location>
</feature>
<keyword evidence="3" id="KW-0732">Signal</keyword>
<keyword evidence="2" id="KW-0812">Transmembrane</keyword>
<proteinExistence type="predicted"/>